<proteinExistence type="predicted"/>
<reference evidence="8 9" key="1">
    <citation type="submission" date="2023-08" db="EMBL/GenBank/DDBJ databases">
        <title>Black Yeasts Isolated from many extreme environments.</title>
        <authorList>
            <person name="Coleine C."/>
            <person name="Stajich J.E."/>
            <person name="Selbmann L."/>
        </authorList>
    </citation>
    <scope>NUCLEOTIDE SEQUENCE [LARGE SCALE GENOMIC DNA]</scope>
    <source>
        <strain evidence="8 9">CCFEE 5935</strain>
    </source>
</reference>
<feature type="domain" description="TECPR1-like DysF" evidence="7">
    <location>
        <begin position="119"/>
        <end position="489"/>
    </location>
</feature>
<dbReference type="PANTHER" id="PTHR28304">
    <property type="entry name" value="PEROXISOMAL MEMBRANE PROTEIN PEX29"/>
    <property type="match status" value="1"/>
</dbReference>
<evidence type="ECO:0000256" key="5">
    <source>
        <dbReference type="SAM" id="MobiDB-lite"/>
    </source>
</evidence>
<evidence type="ECO:0000256" key="4">
    <source>
        <dbReference type="ARBA" id="ARBA00023136"/>
    </source>
</evidence>
<evidence type="ECO:0000313" key="8">
    <source>
        <dbReference type="EMBL" id="KAK5170143.1"/>
    </source>
</evidence>
<accession>A0AAV9PAQ0</accession>
<dbReference type="InterPro" id="IPR010482">
    <property type="entry name" value="TECPR1-like_DysF"/>
</dbReference>
<keyword evidence="2 6" id="KW-0812">Transmembrane</keyword>
<name>A0AAV9PAQ0_9PEZI</name>
<feature type="compositionally biased region" description="Basic and acidic residues" evidence="5">
    <location>
        <begin position="52"/>
        <end position="61"/>
    </location>
</feature>
<feature type="region of interest" description="Disordered" evidence="5">
    <location>
        <begin position="1"/>
        <end position="71"/>
    </location>
</feature>
<dbReference type="RefSeq" id="XP_064659341.1">
    <property type="nucleotide sequence ID" value="XM_064801980.1"/>
</dbReference>
<keyword evidence="3 6" id="KW-1133">Transmembrane helix</keyword>
<dbReference type="InterPro" id="IPR052816">
    <property type="entry name" value="Peroxisomal_Membrane_PEX28-32"/>
</dbReference>
<dbReference type="AlphaFoldDB" id="A0AAV9PAQ0"/>
<gene>
    <name evidence="8" type="primary">PEX29</name>
    <name evidence="8" type="ORF">LTR77_004728</name>
</gene>
<dbReference type="PANTHER" id="PTHR28304:SF2">
    <property type="entry name" value="PEROXISOMAL MEMBRANE PROTEIN PEX29"/>
    <property type="match status" value="1"/>
</dbReference>
<feature type="transmembrane region" description="Helical" evidence="6">
    <location>
        <begin position="265"/>
        <end position="283"/>
    </location>
</feature>
<dbReference type="GeneID" id="89926073"/>
<feature type="transmembrane region" description="Helical" evidence="6">
    <location>
        <begin position="173"/>
        <end position="193"/>
    </location>
</feature>
<evidence type="ECO:0000313" key="9">
    <source>
        <dbReference type="Proteomes" id="UP001337655"/>
    </source>
</evidence>
<feature type="compositionally biased region" description="Basic and acidic residues" evidence="5">
    <location>
        <begin position="7"/>
        <end position="21"/>
    </location>
</feature>
<organism evidence="8 9">
    <name type="scientific">Saxophila tyrrhenica</name>
    <dbReference type="NCBI Taxonomy" id="1690608"/>
    <lineage>
        <taxon>Eukaryota</taxon>
        <taxon>Fungi</taxon>
        <taxon>Dikarya</taxon>
        <taxon>Ascomycota</taxon>
        <taxon>Pezizomycotina</taxon>
        <taxon>Dothideomycetes</taxon>
        <taxon>Dothideomycetidae</taxon>
        <taxon>Mycosphaerellales</taxon>
        <taxon>Extremaceae</taxon>
        <taxon>Saxophila</taxon>
    </lineage>
</organism>
<comment type="caution">
    <text evidence="8">The sequence shown here is derived from an EMBL/GenBank/DDBJ whole genome shotgun (WGS) entry which is preliminary data.</text>
</comment>
<keyword evidence="9" id="KW-1185">Reference proteome</keyword>
<dbReference type="GO" id="GO:0005778">
    <property type="term" value="C:peroxisomal membrane"/>
    <property type="evidence" value="ECO:0007669"/>
    <property type="project" value="TreeGrafter"/>
</dbReference>
<dbReference type="Pfam" id="PF06398">
    <property type="entry name" value="Pex24p"/>
    <property type="match status" value="1"/>
</dbReference>
<evidence type="ECO:0000256" key="1">
    <source>
        <dbReference type="ARBA" id="ARBA00004141"/>
    </source>
</evidence>
<protein>
    <submittedName>
        <fullName evidence="8">Peroxisome size and maintenance regulator</fullName>
    </submittedName>
</protein>
<keyword evidence="4 6" id="KW-0472">Membrane</keyword>
<evidence type="ECO:0000256" key="2">
    <source>
        <dbReference type="ARBA" id="ARBA00022692"/>
    </source>
</evidence>
<sequence>MDDGDNALERSDSTIANRDDPIPVFRIPSQEEGLDAPSSSDPEQKARKRDKFKGNMDKIKDTIGTQYSGPVRQGLGDRMVASMLSYAIPSDALEDDDDDATSTKKKDRRSRKYVDRPTFSLPMMTTNFRRFNARIGIVFVLENRLIHLFTWKQPTATLAFLAVWSLLSLNPHLLPVAPLVGLIFYIMIPSFMARHPVSRNDPRLEPSYTGPAIAPASRVKPAPDLSKDFMHNMRDLQNSMEDFSRLHDAANEYITPYTNFSDEKISSTVFFFLFTISCTAFIGSQLIPWRYIAFLAGWTATLMGHPNIRPVLLSTRNLSQLRTSLDDLSALLKSWIDADIILDEPPERRQVEIFELQKHHLYSDTWESWLFSPSPYDPLSPLRIAGARAKGTQFFEDVQPPTGWAWKDKKWMLDLGSREWVEQRMITGVEIETEGERWVYDLPVDVVESIAATPTKGKKGKEKFVPKSGWEEGNGLVERGDWRRRRWVRVVERKVAERAGSKPG</sequence>
<comment type="subcellular location">
    <subcellularLocation>
        <location evidence="1">Membrane</location>
        <topology evidence="1">Multi-pass membrane protein</topology>
    </subcellularLocation>
</comment>
<dbReference type="Proteomes" id="UP001337655">
    <property type="component" value="Unassembled WGS sequence"/>
</dbReference>
<evidence type="ECO:0000256" key="3">
    <source>
        <dbReference type="ARBA" id="ARBA00022989"/>
    </source>
</evidence>
<evidence type="ECO:0000256" key="6">
    <source>
        <dbReference type="SAM" id="Phobius"/>
    </source>
</evidence>
<dbReference type="GO" id="GO:0007031">
    <property type="term" value="P:peroxisome organization"/>
    <property type="evidence" value="ECO:0007669"/>
    <property type="project" value="UniProtKB-ARBA"/>
</dbReference>
<evidence type="ECO:0000259" key="7">
    <source>
        <dbReference type="Pfam" id="PF06398"/>
    </source>
</evidence>
<dbReference type="EMBL" id="JAVRRT010000007">
    <property type="protein sequence ID" value="KAK5170143.1"/>
    <property type="molecule type" value="Genomic_DNA"/>
</dbReference>